<dbReference type="InterPro" id="IPR055170">
    <property type="entry name" value="GFO_IDH_MocA-like_dom"/>
</dbReference>
<dbReference type="PANTHER" id="PTHR43377">
    <property type="entry name" value="BILIVERDIN REDUCTASE A"/>
    <property type="match status" value="1"/>
</dbReference>
<dbReference type="Gene3D" id="3.40.50.720">
    <property type="entry name" value="NAD(P)-binding Rossmann-like Domain"/>
    <property type="match status" value="1"/>
</dbReference>
<evidence type="ECO:0000259" key="1">
    <source>
        <dbReference type="Pfam" id="PF01408"/>
    </source>
</evidence>
<protein>
    <submittedName>
        <fullName evidence="3">Gfo/Idh/MocA family oxidoreductase</fullName>
    </submittedName>
</protein>
<dbReference type="Proteomes" id="UP000287447">
    <property type="component" value="Unassembled WGS sequence"/>
</dbReference>
<proteinExistence type="predicted"/>
<sequence>MKCIVIGCGSIGLRHSRNFAAAGCEVAVIDQDAVRRDQAAQETGARAFATLDEALAWQPDMAVIAVPHRFHVPLALELLDRVRALLIEKPLTLSANEAKRFQDRAQQSDTLVRVVSNMRFHPGVASLREALDSIGEPHFARAHYGNYLPAMRADGDYRKLYCAHASEGGGVIYDAIHEMDYLCSFFGQATGCAGTFGRIGTLDIDVEDWASIVLTHATGMRSSIHLDYLRNPKSRGCEIVGTQGTILWESLGKAPEACRVTFADSKSRKTLFESAGIDTNQPYLDMAKNFTALVDGGVTDDDRLASVDDGAHVVALAETCKQSLGSSVALGAEFSREASHSCNR</sequence>
<dbReference type="Pfam" id="PF22725">
    <property type="entry name" value="GFO_IDH_MocA_C3"/>
    <property type="match status" value="1"/>
</dbReference>
<dbReference type="AlphaFoldDB" id="A0A3S3UPI0"/>
<dbReference type="InterPro" id="IPR051450">
    <property type="entry name" value="Gfo/Idh/MocA_Oxidoreductases"/>
</dbReference>
<comment type="caution">
    <text evidence="3">The sequence shown here is derived from an EMBL/GenBank/DDBJ whole genome shotgun (WGS) entry which is preliminary data.</text>
</comment>
<gene>
    <name evidence="3" type="ORF">EOI86_16480</name>
</gene>
<organism evidence="3 4">
    <name type="scientific">Hwanghaeella grinnelliae</name>
    <dbReference type="NCBI Taxonomy" id="2500179"/>
    <lineage>
        <taxon>Bacteria</taxon>
        <taxon>Pseudomonadati</taxon>
        <taxon>Pseudomonadota</taxon>
        <taxon>Alphaproteobacteria</taxon>
        <taxon>Rhodospirillales</taxon>
        <taxon>Rhodospirillaceae</taxon>
        <taxon>Hwanghaeella</taxon>
    </lineage>
</organism>
<dbReference type="InterPro" id="IPR000683">
    <property type="entry name" value="Gfo/Idh/MocA-like_OxRdtase_N"/>
</dbReference>
<dbReference type="Gene3D" id="3.30.360.10">
    <property type="entry name" value="Dihydrodipicolinate Reductase, domain 2"/>
    <property type="match status" value="1"/>
</dbReference>
<reference evidence="4" key="1">
    <citation type="submission" date="2019-01" db="EMBL/GenBank/DDBJ databases">
        <title>Gri0909 isolated from a small marine red alga.</title>
        <authorList>
            <person name="Kim J."/>
            <person name="Jeong S.E."/>
            <person name="Jeon C.O."/>
        </authorList>
    </citation>
    <scope>NUCLEOTIDE SEQUENCE [LARGE SCALE GENOMIC DNA]</scope>
    <source>
        <strain evidence="4">Gri0909</strain>
    </source>
</reference>
<dbReference type="Pfam" id="PF01408">
    <property type="entry name" value="GFO_IDH_MocA"/>
    <property type="match status" value="1"/>
</dbReference>
<name>A0A3S3UPI0_9PROT</name>
<dbReference type="PANTHER" id="PTHR43377:SF1">
    <property type="entry name" value="BILIVERDIN REDUCTASE A"/>
    <property type="match status" value="1"/>
</dbReference>
<dbReference type="OrthoDB" id="9792935at2"/>
<dbReference type="InterPro" id="IPR036291">
    <property type="entry name" value="NAD(P)-bd_dom_sf"/>
</dbReference>
<feature type="domain" description="Gfo/Idh/MocA-like oxidoreductase N-terminal" evidence="1">
    <location>
        <begin position="1"/>
        <end position="114"/>
    </location>
</feature>
<feature type="domain" description="GFO/IDH/MocA-like oxidoreductase" evidence="2">
    <location>
        <begin position="128"/>
        <end position="246"/>
    </location>
</feature>
<evidence type="ECO:0000313" key="4">
    <source>
        <dbReference type="Proteomes" id="UP000287447"/>
    </source>
</evidence>
<dbReference type="SUPFAM" id="SSF55347">
    <property type="entry name" value="Glyceraldehyde-3-phosphate dehydrogenase-like, C-terminal domain"/>
    <property type="match status" value="1"/>
</dbReference>
<dbReference type="SUPFAM" id="SSF51735">
    <property type="entry name" value="NAD(P)-binding Rossmann-fold domains"/>
    <property type="match status" value="1"/>
</dbReference>
<dbReference type="EMBL" id="SADE01000002">
    <property type="protein sequence ID" value="RVU36761.1"/>
    <property type="molecule type" value="Genomic_DNA"/>
</dbReference>
<dbReference type="GO" id="GO:0000166">
    <property type="term" value="F:nucleotide binding"/>
    <property type="evidence" value="ECO:0007669"/>
    <property type="project" value="InterPro"/>
</dbReference>
<evidence type="ECO:0000313" key="3">
    <source>
        <dbReference type="EMBL" id="RVU36761.1"/>
    </source>
</evidence>
<evidence type="ECO:0000259" key="2">
    <source>
        <dbReference type="Pfam" id="PF22725"/>
    </source>
</evidence>
<dbReference type="RefSeq" id="WP_127766237.1">
    <property type="nucleotide sequence ID" value="NZ_SADE01000002.1"/>
</dbReference>
<accession>A0A3S3UPI0</accession>
<keyword evidence="4" id="KW-1185">Reference proteome</keyword>